<dbReference type="CDD" id="cd17744">
    <property type="entry name" value="BRCT_MDC1_rpt1"/>
    <property type="match status" value="1"/>
</dbReference>
<comment type="caution">
    <text evidence="2">The sequence shown here is derived from an EMBL/GenBank/DDBJ whole genome shotgun (WGS) entry which is preliminary data.</text>
</comment>
<dbReference type="EMBL" id="CAJJDN010000084">
    <property type="protein sequence ID" value="CAD8105556.1"/>
    <property type="molecule type" value="Genomic_DNA"/>
</dbReference>
<organism evidence="2 3">
    <name type="scientific">Paramecium sonneborni</name>
    <dbReference type="NCBI Taxonomy" id="65129"/>
    <lineage>
        <taxon>Eukaryota</taxon>
        <taxon>Sar</taxon>
        <taxon>Alveolata</taxon>
        <taxon>Ciliophora</taxon>
        <taxon>Intramacronucleata</taxon>
        <taxon>Oligohymenophorea</taxon>
        <taxon>Peniculida</taxon>
        <taxon>Parameciidae</taxon>
        <taxon>Paramecium</taxon>
    </lineage>
</organism>
<evidence type="ECO:0000313" key="2">
    <source>
        <dbReference type="EMBL" id="CAD8105556.1"/>
    </source>
</evidence>
<dbReference type="OrthoDB" id="2384350at2759"/>
<proteinExistence type="predicted"/>
<evidence type="ECO:0000313" key="3">
    <source>
        <dbReference type="Proteomes" id="UP000692954"/>
    </source>
</evidence>
<dbReference type="AlphaFoldDB" id="A0A8S1PR45"/>
<keyword evidence="3" id="KW-1185">Reference proteome</keyword>
<dbReference type="Proteomes" id="UP000692954">
    <property type="component" value="Unassembled WGS sequence"/>
</dbReference>
<accession>A0A8S1PR45</accession>
<sequence length="316" mass="36633">MKPIQMILQGKKYEIPQGITTVGNTGTCQIQISLSDCFELKREENYLWIQPIINIYRINGFGFKETLSVGKEYELDLSTGKKEIIAFDEQFTFEYGKKRIIKIQIIDQNKCTIEPKIVKKVVNESMYFENSINIQKKSKPLYYCFIQNYIKQLNGIYKLKFSNSFVCVEDQNKLHKLGIEIDPNDYNILVMDFYKRTFNLLLALNQGKLIVSSQWIKDCLSTRQVQNPYLYILKTNNFSILKSIGNSISNKIFLDKKFQLSPQLQSNMTREEITKLIEAGGGIISNQQNAIQVVNNGEQGGVQMEEFIQMILYQKV</sequence>
<dbReference type="Pfam" id="PF16770">
    <property type="entry name" value="RTT107_BRCT_5"/>
    <property type="match status" value="1"/>
</dbReference>
<reference evidence="2" key="1">
    <citation type="submission" date="2021-01" db="EMBL/GenBank/DDBJ databases">
        <authorList>
            <consortium name="Genoscope - CEA"/>
            <person name="William W."/>
        </authorList>
    </citation>
    <scope>NUCLEOTIDE SEQUENCE</scope>
</reference>
<name>A0A8S1PR45_9CILI</name>
<dbReference type="PROSITE" id="PS50172">
    <property type="entry name" value="BRCT"/>
    <property type="match status" value="1"/>
</dbReference>
<gene>
    <name evidence="2" type="ORF">PSON_ATCC_30995.1.T0840215</name>
</gene>
<dbReference type="InterPro" id="IPR001357">
    <property type="entry name" value="BRCT_dom"/>
</dbReference>
<evidence type="ECO:0000259" key="1">
    <source>
        <dbReference type="PROSITE" id="PS50172"/>
    </source>
</evidence>
<feature type="domain" description="BRCT" evidence="1">
    <location>
        <begin position="188"/>
        <end position="233"/>
    </location>
</feature>
<protein>
    <recommendedName>
        <fullName evidence="1">BRCT domain-containing protein</fullName>
    </recommendedName>
</protein>